<dbReference type="STRING" id="1117707.VQ7734_03366"/>
<evidence type="ECO:0000256" key="1">
    <source>
        <dbReference type="ARBA" id="ARBA00022676"/>
    </source>
</evidence>
<evidence type="ECO:0000313" key="4">
    <source>
        <dbReference type="EMBL" id="SHO57596.1"/>
    </source>
</evidence>
<dbReference type="PANTHER" id="PTHR30160:SF21">
    <property type="entry name" value="LIPOPOLYSACCHARIDE CORE HEPTOSYLTRANSFERASE OPSX"/>
    <property type="match status" value="1"/>
</dbReference>
<dbReference type="SUPFAM" id="SSF53756">
    <property type="entry name" value="UDP-Glycosyltransferase/glycogen phosphorylase"/>
    <property type="match status" value="1"/>
</dbReference>
<proteinExistence type="inferred from homology"/>
<protein>
    <submittedName>
        <fullName evidence="4">Lipopolysaccharide core heptosyltransferase RfaQ</fullName>
        <ecNumber evidence="4">2.-.-.-</ecNumber>
    </submittedName>
</protein>
<dbReference type="InterPro" id="IPR051199">
    <property type="entry name" value="LPS_LOS_Heptosyltrfase"/>
</dbReference>
<dbReference type="CDD" id="cd03789">
    <property type="entry name" value="GT9_LPS_heptosyltransferase"/>
    <property type="match status" value="1"/>
</dbReference>
<dbReference type="RefSeq" id="WP_073584678.1">
    <property type="nucleotide sequence ID" value="NZ_AP024897.1"/>
</dbReference>
<dbReference type="PANTHER" id="PTHR30160">
    <property type="entry name" value="TETRAACYLDISACCHARIDE 4'-KINASE-RELATED"/>
    <property type="match status" value="1"/>
</dbReference>
<dbReference type="GO" id="GO:0009244">
    <property type="term" value="P:lipopolysaccharide core region biosynthetic process"/>
    <property type="evidence" value="ECO:0007669"/>
    <property type="project" value="TreeGrafter"/>
</dbReference>
<dbReference type="Proteomes" id="UP000184600">
    <property type="component" value="Unassembled WGS sequence"/>
</dbReference>
<dbReference type="EC" id="2.-.-.-" evidence="4"/>
<dbReference type="AlphaFoldDB" id="A0A1M7YYP5"/>
<evidence type="ECO:0000256" key="3">
    <source>
        <dbReference type="ARBA" id="ARBA00043995"/>
    </source>
</evidence>
<keyword evidence="5" id="KW-1185">Reference proteome</keyword>
<dbReference type="Pfam" id="PF01075">
    <property type="entry name" value="Glyco_transf_9"/>
    <property type="match status" value="1"/>
</dbReference>
<name>A0A1M7YYP5_9VIBR</name>
<evidence type="ECO:0000256" key="2">
    <source>
        <dbReference type="ARBA" id="ARBA00022679"/>
    </source>
</evidence>
<organism evidence="4 5">
    <name type="scientific">Vibrio quintilis</name>
    <dbReference type="NCBI Taxonomy" id="1117707"/>
    <lineage>
        <taxon>Bacteria</taxon>
        <taxon>Pseudomonadati</taxon>
        <taxon>Pseudomonadota</taxon>
        <taxon>Gammaproteobacteria</taxon>
        <taxon>Vibrionales</taxon>
        <taxon>Vibrionaceae</taxon>
        <taxon>Vibrio</taxon>
    </lineage>
</organism>
<dbReference type="FunFam" id="3.40.50.2000:FF:000023">
    <property type="entry name" value="ADP-heptose--LPS heptosyltransferase II"/>
    <property type="match status" value="1"/>
</dbReference>
<keyword evidence="2 4" id="KW-0808">Transferase</keyword>
<dbReference type="GO" id="GO:0005829">
    <property type="term" value="C:cytosol"/>
    <property type="evidence" value="ECO:0007669"/>
    <property type="project" value="TreeGrafter"/>
</dbReference>
<comment type="similarity">
    <text evidence="3">Belongs to the glycosyltransferase 9 family.</text>
</comment>
<sequence>MELFQSPPRSVCILRLSAIGDVCNAIAAVQAIQRNWPQTRITWITGKLEAQLIGDLPGVDVIVFDKKQGWQAYKQVWKQLKGRRFDALLHMQYAIRASLLTVGIKARYKLGFDAKRSQDFQTLFTNVKVPSPEQPHVLDGFLAFAQHLGVKDVKPAWTISYSDEEKQWASNQLNSQKKNLVIVAGASKKYKNWTPEGYAQVIEHAHHSGWHVILAGSPSPVETELTDEILKKISASVTNTVGKSTLKQMLALIDQADLLIAPDTGPVHMANAMNTPVIGLYAHHNPDRTGPYHYRDYVISAYAEALKAEQKKDMSQLNWRTRVKDENAMQRIQADDVISMFDQLSQKLI</sequence>
<reference evidence="5" key="1">
    <citation type="submission" date="2016-12" db="EMBL/GenBank/DDBJ databases">
        <authorList>
            <person name="Rodrigo-Torres L."/>
            <person name="Arahal R.D."/>
            <person name="Lucena T."/>
        </authorList>
    </citation>
    <scope>NUCLEOTIDE SEQUENCE [LARGE SCALE GENOMIC DNA]</scope>
</reference>
<dbReference type="OrthoDB" id="9781892at2"/>
<evidence type="ECO:0000313" key="5">
    <source>
        <dbReference type="Proteomes" id="UP000184600"/>
    </source>
</evidence>
<dbReference type="FunFam" id="3.40.50.2000:FF:000164">
    <property type="entry name" value="Lipopolysaccharide heptosyltransferase I"/>
    <property type="match status" value="1"/>
</dbReference>
<accession>A0A1M7YYP5</accession>
<dbReference type="GO" id="GO:0008713">
    <property type="term" value="F:ADP-heptose-lipopolysaccharide heptosyltransferase activity"/>
    <property type="evidence" value="ECO:0007669"/>
    <property type="project" value="TreeGrafter"/>
</dbReference>
<dbReference type="Gene3D" id="3.40.50.2000">
    <property type="entry name" value="Glycogen Phosphorylase B"/>
    <property type="match status" value="2"/>
</dbReference>
<gene>
    <name evidence="4" type="primary">rfaQ</name>
    <name evidence="4" type="ORF">VQ7734_03366</name>
</gene>
<dbReference type="InterPro" id="IPR002201">
    <property type="entry name" value="Glyco_trans_9"/>
</dbReference>
<dbReference type="EMBL" id="FRFG01000043">
    <property type="protein sequence ID" value="SHO57596.1"/>
    <property type="molecule type" value="Genomic_DNA"/>
</dbReference>
<keyword evidence="1" id="KW-0328">Glycosyltransferase</keyword>